<dbReference type="PANTHER" id="PTHR39474">
    <property type="entry name" value="UNNAMED PRODUCT"/>
    <property type="match status" value="1"/>
</dbReference>
<keyword evidence="3" id="KW-1185">Reference proteome</keyword>
<sequence length="132" mass="14126">MSSSSQQPPANFSDNNINDQNNNNIEGDSSSKPILALPAPGDVSSSSAGGVPTLEVNGQDIKLDLLGPVVVNEDGTMSRIDNWHEMADIEKANVRRILLKRNESRLTRLRAERDKAIAAEEAAAAADSSNDK</sequence>
<accession>A0AAD4H7U2</accession>
<dbReference type="EMBL" id="JAAAIL010000369">
    <property type="protein sequence ID" value="KAG0276460.1"/>
    <property type="molecule type" value="Genomic_DNA"/>
</dbReference>
<gene>
    <name evidence="2" type="ORF">BGZ95_007507</name>
</gene>
<proteinExistence type="predicted"/>
<feature type="region of interest" description="Disordered" evidence="1">
    <location>
        <begin position="1"/>
        <end position="53"/>
    </location>
</feature>
<feature type="compositionally biased region" description="Polar residues" evidence="1">
    <location>
        <begin position="1"/>
        <end position="13"/>
    </location>
</feature>
<evidence type="ECO:0000313" key="3">
    <source>
        <dbReference type="Proteomes" id="UP001194580"/>
    </source>
</evidence>
<feature type="compositionally biased region" description="Low complexity" evidence="1">
    <location>
        <begin position="14"/>
        <end position="25"/>
    </location>
</feature>
<organism evidence="2 3">
    <name type="scientific">Linnemannia exigua</name>
    <dbReference type="NCBI Taxonomy" id="604196"/>
    <lineage>
        <taxon>Eukaryota</taxon>
        <taxon>Fungi</taxon>
        <taxon>Fungi incertae sedis</taxon>
        <taxon>Mucoromycota</taxon>
        <taxon>Mortierellomycotina</taxon>
        <taxon>Mortierellomycetes</taxon>
        <taxon>Mortierellales</taxon>
        <taxon>Mortierellaceae</taxon>
        <taxon>Linnemannia</taxon>
    </lineage>
</organism>
<evidence type="ECO:0000256" key="1">
    <source>
        <dbReference type="SAM" id="MobiDB-lite"/>
    </source>
</evidence>
<name>A0AAD4H7U2_9FUNG</name>
<evidence type="ECO:0000313" key="2">
    <source>
        <dbReference type="EMBL" id="KAG0276460.1"/>
    </source>
</evidence>
<comment type="caution">
    <text evidence="2">The sequence shown here is derived from an EMBL/GenBank/DDBJ whole genome shotgun (WGS) entry which is preliminary data.</text>
</comment>
<protein>
    <submittedName>
        <fullName evidence="2">Uncharacterized protein</fullName>
    </submittedName>
</protein>
<reference evidence="2" key="1">
    <citation type="journal article" date="2020" name="Fungal Divers.">
        <title>Resolving the Mortierellaceae phylogeny through synthesis of multi-gene phylogenetics and phylogenomics.</title>
        <authorList>
            <person name="Vandepol N."/>
            <person name="Liber J."/>
            <person name="Desiro A."/>
            <person name="Na H."/>
            <person name="Kennedy M."/>
            <person name="Barry K."/>
            <person name="Grigoriev I.V."/>
            <person name="Miller A.N."/>
            <person name="O'Donnell K."/>
            <person name="Stajich J.E."/>
            <person name="Bonito G."/>
        </authorList>
    </citation>
    <scope>NUCLEOTIDE SEQUENCE</scope>
    <source>
        <strain evidence="2">NRRL 28262</strain>
    </source>
</reference>
<dbReference type="AlphaFoldDB" id="A0AAD4H7U2"/>
<dbReference type="PANTHER" id="PTHR39474:SF1">
    <property type="entry name" value="FUNGAL SPECIFIC TRANSCRIPTION FACTOR"/>
    <property type="match status" value="1"/>
</dbReference>
<dbReference type="Proteomes" id="UP001194580">
    <property type="component" value="Unassembled WGS sequence"/>
</dbReference>